<dbReference type="GO" id="GO:0051011">
    <property type="term" value="F:microtubule minus-end binding"/>
    <property type="evidence" value="ECO:0007669"/>
    <property type="project" value="TreeGrafter"/>
</dbReference>
<dbReference type="GO" id="GO:0000922">
    <property type="term" value="C:spindle pole"/>
    <property type="evidence" value="ECO:0007669"/>
    <property type="project" value="InterPro"/>
</dbReference>
<keyword evidence="2 5" id="KW-0963">Cytoplasm</keyword>
<dbReference type="GO" id="GO:0051225">
    <property type="term" value="P:spindle assembly"/>
    <property type="evidence" value="ECO:0007669"/>
    <property type="project" value="TreeGrafter"/>
</dbReference>
<dbReference type="InterPro" id="IPR042241">
    <property type="entry name" value="GCP_C_sf"/>
</dbReference>
<dbReference type="Proteomes" id="UP000094336">
    <property type="component" value="Unassembled WGS sequence"/>
</dbReference>
<evidence type="ECO:0000256" key="4">
    <source>
        <dbReference type="ARBA" id="ARBA00023212"/>
    </source>
</evidence>
<evidence type="ECO:0000313" key="9">
    <source>
        <dbReference type="Proteomes" id="UP000094336"/>
    </source>
</evidence>
<dbReference type="Pfam" id="PF04130">
    <property type="entry name" value="GCP_C_terminal"/>
    <property type="match status" value="1"/>
</dbReference>
<evidence type="ECO:0000256" key="1">
    <source>
        <dbReference type="ARBA" id="ARBA00010337"/>
    </source>
</evidence>
<dbReference type="PANTHER" id="PTHR19302">
    <property type="entry name" value="GAMMA TUBULIN COMPLEX PROTEIN"/>
    <property type="match status" value="1"/>
</dbReference>
<sequence length="840" mass="96276">MNSVQSPYSNTGSSSLNYVATPIVVHLTDTPHTLLDPSLAPAPTGLERPIKSYPLSDIPDLHIQQALIIKDLLYVLLGHEGYYVRYSEKYSPGSPTSRLLGPDFKIAKHLDVSLKDITKRVARCGKMYVSIYSFLEQYDKAIFGQVNQLLCAQIRGFITTVYHPLVVQLETEFNTRDSSLNLIRVDQVCQEAITVPLSHLYEIVTIIHQENRNRHQKRAGNAHGDLLASIKHDLRDLNSLELLSDTTPSLYITGQATLRIVQECLDANQADETSFRFLTGLFDQVSSSYLHMLNQWLVHGTVNDPYDEFLVKEVDPPANITIRNSDRYWESKFVIRKEQDQAGNDIMMKQFVSKAVQLKILRVGRYLNVIKCCGIDVCSLDGGSTSNIHIGSIYSSNASSFIMGAISSTDFDIRLENAYRRANRLIFKLYSQGYDLLSLLQFMKHFWFLQQQKAVQYDEFCQSSLAELKKPGNMASLSRLTRHFQRYVTGVLEIPDSIQSVLLQLTRLSMTADNYYTHLLDILAIKPTFAEMDYLGHAGDSFRFLLKKSLEFKSHRVDDSMISNSPSGGDSSGADKYAIFNMNVEVTLPFPLNLLFKEDMLASFSLISRNLLIAKFLVHFHGTVWREMNRGVWRYPKLSGPVKKWILRMRVFHSMLQSFLVEYSYYLNHDVMEPEWAQMNRKVIKACVYAENYQETVPLDGFSFNSTSGQDVDFHNTVQEIQSCLNAIMKGSFLVNKELIELLQNILMIILQFDQFALSLSKTIIHLDATLFEKHYGQDGSRSFEPVKNKERVQKMNVYLNRLWELWNDQMGNYLEGLEYLGTLENDCFLKLFHRLKVVQ</sequence>
<dbReference type="GO" id="GO:0007020">
    <property type="term" value="P:microtubule nucleation"/>
    <property type="evidence" value="ECO:0007669"/>
    <property type="project" value="InterPro"/>
</dbReference>
<dbReference type="EMBL" id="KV454429">
    <property type="protein sequence ID" value="ODQ80523.1"/>
    <property type="molecule type" value="Genomic_DNA"/>
</dbReference>
<dbReference type="GO" id="GO:0000930">
    <property type="term" value="C:gamma-tubulin complex"/>
    <property type="evidence" value="ECO:0007669"/>
    <property type="project" value="TreeGrafter"/>
</dbReference>
<proteinExistence type="inferred from homology"/>
<gene>
    <name evidence="8" type="ORF">BABINDRAFT_160797</name>
</gene>
<dbReference type="AlphaFoldDB" id="A0A1E3QS47"/>
<dbReference type="Gene3D" id="1.20.120.1900">
    <property type="entry name" value="Gamma-tubulin complex, C-terminal domain"/>
    <property type="match status" value="1"/>
</dbReference>
<dbReference type="InterPro" id="IPR040457">
    <property type="entry name" value="GCP_C"/>
</dbReference>
<dbReference type="GO" id="GO:0044732">
    <property type="term" value="C:mitotic spindle pole body"/>
    <property type="evidence" value="ECO:0007669"/>
    <property type="project" value="TreeGrafter"/>
</dbReference>
<evidence type="ECO:0000256" key="3">
    <source>
        <dbReference type="ARBA" id="ARBA00022701"/>
    </source>
</evidence>
<keyword evidence="4 5" id="KW-0206">Cytoskeleton</keyword>
<evidence type="ECO:0000256" key="2">
    <source>
        <dbReference type="ARBA" id="ARBA00022490"/>
    </source>
</evidence>
<evidence type="ECO:0000256" key="5">
    <source>
        <dbReference type="RuleBase" id="RU363050"/>
    </source>
</evidence>
<dbReference type="OrthoDB" id="2192946at2759"/>
<dbReference type="RefSeq" id="XP_018985851.1">
    <property type="nucleotide sequence ID" value="XM_019128457.1"/>
</dbReference>
<accession>A0A1E3QS47</accession>
<dbReference type="GO" id="GO:0051321">
    <property type="term" value="P:meiotic cell cycle"/>
    <property type="evidence" value="ECO:0007669"/>
    <property type="project" value="TreeGrafter"/>
</dbReference>
<protein>
    <recommendedName>
        <fullName evidence="5">Spindle pole body component</fullName>
    </recommendedName>
</protein>
<comment type="subcellular location">
    <subcellularLocation>
        <location evidence="5">Cytoplasm</location>
        <location evidence="5">Cytoskeleton</location>
        <location evidence="5">Microtubule organizing center</location>
    </subcellularLocation>
</comment>
<evidence type="ECO:0000259" key="6">
    <source>
        <dbReference type="Pfam" id="PF04130"/>
    </source>
</evidence>
<dbReference type="InterPro" id="IPR041470">
    <property type="entry name" value="GCP_N"/>
</dbReference>
<organism evidence="8 9">
    <name type="scientific">Babjeviella inositovora NRRL Y-12698</name>
    <dbReference type="NCBI Taxonomy" id="984486"/>
    <lineage>
        <taxon>Eukaryota</taxon>
        <taxon>Fungi</taxon>
        <taxon>Dikarya</taxon>
        <taxon>Ascomycota</taxon>
        <taxon>Saccharomycotina</taxon>
        <taxon>Pichiomycetes</taxon>
        <taxon>Serinales incertae sedis</taxon>
        <taxon>Babjeviella</taxon>
    </lineage>
</organism>
<name>A0A1E3QS47_9ASCO</name>
<dbReference type="STRING" id="984486.A0A1E3QS47"/>
<dbReference type="GeneID" id="30146310"/>
<dbReference type="GO" id="GO:0043015">
    <property type="term" value="F:gamma-tubulin binding"/>
    <property type="evidence" value="ECO:0007669"/>
    <property type="project" value="InterPro"/>
</dbReference>
<feature type="domain" description="Gamma tubulin complex component protein N-terminal" evidence="7">
    <location>
        <begin position="69"/>
        <end position="428"/>
    </location>
</feature>
<reference evidence="9" key="1">
    <citation type="submission" date="2016-05" db="EMBL/GenBank/DDBJ databases">
        <title>Comparative genomics of biotechnologically important yeasts.</title>
        <authorList>
            <consortium name="DOE Joint Genome Institute"/>
            <person name="Riley R."/>
            <person name="Haridas S."/>
            <person name="Wolfe K.H."/>
            <person name="Lopes M.R."/>
            <person name="Hittinger C.T."/>
            <person name="Goker M."/>
            <person name="Salamov A."/>
            <person name="Wisecaver J."/>
            <person name="Long T.M."/>
            <person name="Aerts A.L."/>
            <person name="Barry K."/>
            <person name="Choi C."/>
            <person name="Clum A."/>
            <person name="Coughlan A.Y."/>
            <person name="Deshpande S."/>
            <person name="Douglass A.P."/>
            <person name="Hanson S.J."/>
            <person name="Klenk H.-P."/>
            <person name="Labutti K."/>
            <person name="Lapidus A."/>
            <person name="Lindquist E."/>
            <person name="Lipzen A."/>
            <person name="Meier-Kolthoff J.P."/>
            <person name="Ohm R.A."/>
            <person name="Otillar R.P."/>
            <person name="Pangilinan J."/>
            <person name="Peng Y."/>
            <person name="Rokas A."/>
            <person name="Rosa C.A."/>
            <person name="Scheuner C."/>
            <person name="Sibirny A.A."/>
            <person name="Slot J.C."/>
            <person name="Stielow J.B."/>
            <person name="Sun H."/>
            <person name="Kurtzman C.P."/>
            <person name="Blackwell M."/>
            <person name="Grigoriev I.V."/>
            <person name="Jeffries T.W."/>
        </authorList>
    </citation>
    <scope>NUCLEOTIDE SEQUENCE [LARGE SCALE GENOMIC DNA]</scope>
    <source>
        <strain evidence="9">NRRL Y-12698</strain>
    </source>
</reference>
<feature type="domain" description="Gamma tubulin complex component C-terminal" evidence="6">
    <location>
        <begin position="436"/>
        <end position="836"/>
    </location>
</feature>
<dbReference type="InterPro" id="IPR007259">
    <property type="entry name" value="GCP"/>
</dbReference>
<dbReference type="GO" id="GO:0031122">
    <property type="term" value="P:cytoplasmic microtubule organization"/>
    <property type="evidence" value="ECO:0007669"/>
    <property type="project" value="TreeGrafter"/>
</dbReference>
<keyword evidence="9" id="KW-1185">Reference proteome</keyword>
<dbReference type="PANTHER" id="PTHR19302:SF13">
    <property type="entry name" value="GAMMA-TUBULIN COMPLEX COMPONENT 2"/>
    <property type="match status" value="1"/>
</dbReference>
<dbReference type="Pfam" id="PF17681">
    <property type="entry name" value="GCP_N_terminal"/>
    <property type="match status" value="1"/>
</dbReference>
<keyword evidence="3 5" id="KW-0493">Microtubule</keyword>
<evidence type="ECO:0000313" key="8">
    <source>
        <dbReference type="EMBL" id="ODQ80523.1"/>
    </source>
</evidence>
<dbReference type="GO" id="GO:0005874">
    <property type="term" value="C:microtubule"/>
    <property type="evidence" value="ECO:0007669"/>
    <property type="project" value="UniProtKB-KW"/>
</dbReference>
<comment type="similarity">
    <text evidence="1 5">Belongs to the TUBGCP family.</text>
</comment>
<evidence type="ECO:0000259" key="7">
    <source>
        <dbReference type="Pfam" id="PF17681"/>
    </source>
</evidence>
<dbReference type="GO" id="GO:0000278">
    <property type="term" value="P:mitotic cell cycle"/>
    <property type="evidence" value="ECO:0007669"/>
    <property type="project" value="TreeGrafter"/>
</dbReference>